<keyword evidence="2" id="KW-1185">Reference proteome</keyword>
<protein>
    <submittedName>
        <fullName evidence="1">Uncharacterized protein</fullName>
    </submittedName>
</protein>
<reference evidence="1 2" key="1">
    <citation type="submission" date="2016-12" db="EMBL/GenBank/DDBJ databases">
        <title>Thioflexothrix psekupsii D3 genome sequencing and assembly.</title>
        <authorList>
            <person name="Fomenkov A."/>
            <person name="Vincze T."/>
            <person name="Grabovich M."/>
            <person name="Anton B.P."/>
            <person name="Dubinina G."/>
            <person name="Orlova M."/>
            <person name="Belousova E."/>
            <person name="Roberts R.J."/>
        </authorList>
    </citation>
    <scope>NUCLEOTIDE SEQUENCE [LARGE SCALE GENOMIC DNA]</scope>
    <source>
        <strain evidence="1">D3</strain>
    </source>
</reference>
<proteinExistence type="predicted"/>
<name>A0A251X7A5_9GAMM</name>
<dbReference type="EMBL" id="MSLT01000012">
    <property type="protein sequence ID" value="OUD13825.1"/>
    <property type="molecule type" value="Genomic_DNA"/>
</dbReference>
<comment type="caution">
    <text evidence="1">The sequence shown here is derived from an EMBL/GenBank/DDBJ whole genome shotgun (WGS) entry which is preliminary data.</text>
</comment>
<sequence>MVSNVHSGEVGLNLRLNKEQVIMGIKRLSPLAVAVSLALGSVGAVAQVDIDAPVAVNYASQLGSGVTLSSGTGCDVDVIGKLGTAIPANSTRYVRFGLTGGAGFGAALVAADLVIHTAGAVSTLVSGGAIGSNFVIFSVKTDATAAVATDTFALDVTSIKIGADKTPVQLNYSVHTNDVSASQGLDGTAIEKSLPNINYIGYAPGFSYGVTPSNLVGSVEKGFEVFNTSTNTNPSGSAGSLGKLSFAPALNVCNGAGNYISLADILQTTTTLEFQGDLSLIQDVDSDGNGLGTFGSTATGVSNGKVGFYTTAACTTEVALPPTAAVSSDGDKVTFSGTDVLGLDASFLCVIRPEDSKVKITPDDSYVLNLLPVSQSGYAASAVSAPTGDILRDGVVLEAPYFTMATGYISRFMLNHLTPSGTDAAFTIELRTDAGNTIVPKTDGPYPYDADTKTFSGVLPAGTLLQVNAADLVSSFTGKNRGSAVFTFVASNNDIQGIYQAVNTNTGELSNLVMARPGGGTGK</sequence>
<gene>
    <name evidence="1" type="ORF">TPSD3_05620</name>
</gene>
<dbReference type="Proteomes" id="UP000194798">
    <property type="component" value="Unassembled WGS sequence"/>
</dbReference>
<accession>A0A251X7A5</accession>
<evidence type="ECO:0000313" key="2">
    <source>
        <dbReference type="Proteomes" id="UP000194798"/>
    </source>
</evidence>
<dbReference type="AlphaFoldDB" id="A0A251X7A5"/>
<evidence type="ECO:0000313" key="1">
    <source>
        <dbReference type="EMBL" id="OUD13825.1"/>
    </source>
</evidence>
<organism evidence="1 2">
    <name type="scientific">Thioflexithrix psekupsensis</name>
    <dbReference type="NCBI Taxonomy" id="1570016"/>
    <lineage>
        <taxon>Bacteria</taxon>
        <taxon>Pseudomonadati</taxon>
        <taxon>Pseudomonadota</taxon>
        <taxon>Gammaproteobacteria</taxon>
        <taxon>Thiotrichales</taxon>
        <taxon>Thioflexithrix</taxon>
    </lineage>
</organism>